<feature type="compositionally biased region" description="Polar residues" evidence="1">
    <location>
        <begin position="41"/>
        <end position="50"/>
    </location>
</feature>
<protein>
    <submittedName>
        <fullName evidence="2">Uncharacterized protein</fullName>
    </submittedName>
</protein>
<reference evidence="2 3" key="1">
    <citation type="submission" date="2019-08" db="EMBL/GenBank/DDBJ databases">
        <title>Bradyrhizobium hipponensis sp. nov., a rhizobium isolated from a Lupinus angustifolius root nodule in Tunisia.</title>
        <authorList>
            <person name="Off K."/>
            <person name="Rejili M."/>
            <person name="Mars M."/>
            <person name="Brachmann A."/>
            <person name="Marin M."/>
        </authorList>
    </citation>
    <scope>NUCLEOTIDE SEQUENCE [LARGE SCALE GENOMIC DNA]</scope>
    <source>
        <strain evidence="3">aSej3</strain>
    </source>
</reference>
<name>A0A5S4YLQ4_9BRAD</name>
<evidence type="ECO:0000256" key="1">
    <source>
        <dbReference type="SAM" id="MobiDB-lite"/>
    </source>
</evidence>
<dbReference type="EMBL" id="VSTH01000076">
    <property type="protein sequence ID" value="TYO64407.1"/>
    <property type="molecule type" value="Genomic_DNA"/>
</dbReference>
<dbReference type="Proteomes" id="UP000324797">
    <property type="component" value="Unassembled WGS sequence"/>
</dbReference>
<dbReference type="AlphaFoldDB" id="A0A5S4YLQ4"/>
<evidence type="ECO:0000313" key="2">
    <source>
        <dbReference type="EMBL" id="TYO64407.1"/>
    </source>
</evidence>
<organism evidence="2 3">
    <name type="scientific">Bradyrhizobium hipponense</name>
    <dbReference type="NCBI Taxonomy" id="2605638"/>
    <lineage>
        <taxon>Bacteria</taxon>
        <taxon>Pseudomonadati</taxon>
        <taxon>Pseudomonadota</taxon>
        <taxon>Alphaproteobacteria</taxon>
        <taxon>Hyphomicrobiales</taxon>
        <taxon>Nitrobacteraceae</taxon>
        <taxon>Bradyrhizobium</taxon>
    </lineage>
</organism>
<feature type="compositionally biased region" description="Basic and acidic residues" evidence="1">
    <location>
        <begin position="26"/>
        <end position="37"/>
    </location>
</feature>
<feature type="region of interest" description="Disordered" evidence="1">
    <location>
        <begin position="1"/>
        <end position="75"/>
    </location>
</feature>
<accession>A0A5S4YLQ4</accession>
<proteinExistence type="predicted"/>
<evidence type="ECO:0000313" key="3">
    <source>
        <dbReference type="Proteomes" id="UP000324797"/>
    </source>
</evidence>
<keyword evidence="3" id="KW-1185">Reference proteome</keyword>
<sequence length="117" mass="12995">MQRASLPRIRHWPTAGAIAGGGTCRADPRRRGRDEGRTFPGKQNTGNLLRNQPRRHGIDLHSGRKPSIAPQREGIMKRPNPLDLAVQSYQGGAFVTLDFTREEERPKAARSICPTTT</sequence>
<gene>
    <name evidence="2" type="ORF">FXV83_21955</name>
</gene>
<comment type="caution">
    <text evidence="2">The sequence shown here is derived from an EMBL/GenBank/DDBJ whole genome shotgun (WGS) entry which is preliminary data.</text>
</comment>